<keyword evidence="2" id="KW-0285">Flavoprotein</keyword>
<dbReference type="GO" id="GO:0046872">
    <property type="term" value="F:metal ion binding"/>
    <property type="evidence" value="ECO:0007669"/>
    <property type="project" value="UniProtKB-KW"/>
</dbReference>
<dbReference type="InterPro" id="IPR008333">
    <property type="entry name" value="Cbr1-like_FAD-bd_dom"/>
</dbReference>
<accession>A0A556MGS5</accession>
<dbReference type="CDD" id="cd00207">
    <property type="entry name" value="fer2"/>
    <property type="match status" value="1"/>
</dbReference>
<dbReference type="InterPro" id="IPR050415">
    <property type="entry name" value="MRET"/>
</dbReference>
<comment type="cofactor">
    <cofactor evidence="1">
        <name>FAD</name>
        <dbReference type="ChEBI" id="CHEBI:57692"/>
    </cofactor>
</comment>
<dbReference type="InterPro" id="IPR017927">
    <property type="entry name" value="FAD-bd_FR_type"/>
</dbReference>
<dbReference type="InterPro" id="IPR036010">
    <property type="entry name" value="2Fe-2S_ferredoxin-like_sf"/>
</dbReference>
<evidence type="ECO:0000256" key="6">
    <source>
        <dbReference type="ARBA" id="ARBA00023002"/>
    </source>
</evidence>
<dbReference type="InterPro" id="IPR001709">
    <property type="entry name" value="Flavoprot_Pyr_Nucl_cyt_Rdtase"/>
</dbReference>
<dbReference type="InterPro" id="IPR039261">
    <property type="entry name" value="FNR_nucleotide-bd"/>
</dbReference>
<dbReference type="SUPFAM" id="SSF63380">
    <property type="entry name" value="Riboflavin synthase domain-like"/>
    <property type="match status" value="1"/>
</dbReference>
<evidence type="ECO:0000256" key="1">
    <source>
        <dbReference type="ARBA" id="ARBA00001974"/>
    </source>
</evidence>
<evidence type="ECO:0000313" key="11">
    <source>
        <dbReference type="EMBL" id="TSJ39116.1"/>
    </source>
</evidence>
<dbReference type="OrthoDB" id="9789468at2"/>
<name>A0A556MGS5_9FLAO</name>
<evidence type="ECO:0000256" key="5">
    <source>
        <dbReference type="ARBA" id="ARBA00022827"/>
    </source>
</evidence>
<keyword evidence="7" id="KW-0408">Iron</keyword>
<dbReference type="GO" id="GO:0051537">
    <property type="term" value="F:2 iron, 2 sulfur cluster binding"/>
    <property type="evidence" value="ECO:0007669"/>
    <property type="project" value="UniProtKB-KW"/>
</dbReference>
<keyword evidence="6" id="KW-0560">Oxidoreductase</keyword>
<dbReference type="SUPFAM" id="SSF54292">
    <property type="entry name" value="2Fe-2S ferredoxin-like"/>
    <property type="match status" value="1"/>
</dbReference>
<gene>
    <name evidence="11" type="primary">paaK</name>
    <name evidence="11" type="ORF">FO442_18260</name>
</gene>
<keyword evidence="12" id="KW-1185">Reference proteome</keyword>
<keyword evidence="3" id="KW-0001">2Fe-2S</keyword>
<dbReference type="InterPro" id="IPR011884">
    <property type="entry name" value="PaaE"/>
</dbReference>
<dbReference type="InterPro" id="IPR001433">
    <property type="entry name" value="OxRdtase_FAD/NAD-bd"/>
</dbReference>
<dbReference type="PANTHER" id="PTHR47354:SF8">
    <property type="entry name" value="1,2-PHENYLACETYL-COA EPOXIDASE, SUBUNIT E"/>
    <property type="match status" value="1"/>
</dbReference>
<evidence type="ECO:0000259" key="9">
    <source>
        <dbReference type="PROSITE" id="PS51085"/>
    </source>
</evidence>
<dbReference type="PRINTS" id="PR00406">
    <property type="entry name" value="CYTB5RDTASE"/>
</dbReference>
<keyword evidence="5" id="KW-0274">FAD</keyword>
<dbReference type="InterPro" id="IPR001041">
    <property type="entry name" value="2Fe-2S_ferredoxin-type"/>
</dbReference>
<evidence type="ECO:0000256" key="7">
    <source>
        <dbReference type="ARBA" id="ARBA00023004"/>
    </source>
</evidence>
<dbReference type="PANTHER" id="PTHR47354">
    <property type="entry name" value="NADH OXIDOREDUCTASE HCR"/>
    <property type="match status" value="1"/>
</dbReference>
<keyword evidence="8" id="KW-0411">Iron-sulfur</keyword>
<evidence type="ECO:0000256" key="3">
    <source>
        <dbReference type="ARBA" id="ARBA00022714"/>
    </source>
</evidence>
<organism evidence="11 12">
    <name type="scientific">Fluviicola chungangensis</name>
    <dbReference type="NCBI Taxonomy" id="2597671"/>
    <lineage>
        <taxon>Bacteria</taxon>
        <taxon>Pseudomonadati</taxon>
        <taxon>Bacteroidota</taxon>
        <taxon>Flavobacteriia</taxon>
        <taxon>Flavobacteriales</taxon>
        <taxon>Crocinitomicaceae</taxon>
        <taxon>Fluviicola</taxon>
    </lineage>
</organism>
<dbReference type="GO" id="GO:0010124">
    <property type="term" value="P:phenylacetate catabolic process"/>
    <property type="evidence" value="ECO:0007669"/>
    <property type="project" value="InterPro"/>
</dbReference>
<dbReference type="Pfam" id="PF00111">
    <property type="entry name" value="Fer2"/>
    <property type="match status" value="1"/>
</dbReference>
<protein>
    <submittedName>
        <fullName evidence="11">Phenylacetate-CoA oxygenase/reductase subunit PaaK</fullName>
    </submittedName>
</protein>
<dbReference type="PROSITE" id="PS51384">
    <property type="entry name" value="FAD_FR"/>
    <property type="match status" value="1"/>
</dbReference>
<dbReference type="EMBL" id="VLPL01000012">
    <property type="protein sequence ID" value="TSJ39116.1"/>
    <property type="molecule type" value="Genomic_DNA"/>
</dbReference>
<dbReference type="NCBIfam" id="TIGR02160">
    <property type="entry name" value="PA_CoA_Oxy5"/>
    <property type="match status" value="1"/>
</dbReference>
<dbReference type="RefSeq" id="WP_144334655.1">
    <property type="nucleotide sequence ID" value="NZ_VLPL01000012.1"/>
</dbReference>
<dbReference type="GO" id="GO:0050660">
    <property type="term" value="F:flavin adenine dinucleotide binding"/>
    <property type="evidence" value="ECO:0007669"/>
    <property type="project" value="TreeGrafter"/>
</dbReference>
<comment type="caution">
    <text evidence="11">The sequence shown here is derived from an EMBL/GenBank/DDBJ whole genome shotgun (WGS) entry which is preliminary data.</text>
</comment>
<dbReference type="Pfam" id="PF00970">
    <property type="entry name" value="FAD_binding_6"/>
    <property type="match status" value="1"/>
</dbReference>
<evidence type="ECO:0000256" key="2">
    <source>
        <dbReference type="ARBA" id="ARBA00022630"/>
    </source>
</evidence>
<dbReference type="CDD" id="cd06214">
    <property type="entry name" value="PA_degradation_oxidoreductase_like"/>
    <property type="match status" value="1"/>
</dbReference>
<evidence type="ECO:0000256" key="8">
    <source>
        <dbReference type="ARBA" id="ARBA00023014"/>
    </source>
</evidence>
<keyword evidence="4" id="KW-0479">Metal-binding</keyword>
<dbReference type="InterPro" id="IPR017938">
    <property type="entry name" value="Riboflavin_synthase-like_b-brl"/>
</dbReference>
<dbReference type="Gene3D" id="2.40.30.10">
    <property type="entry name" value="Translation factors"/>
    <property type="match status" value="1"/>
</dbReference>
<feature type="domain" description="2Fe-2S ferredoxin-type" evidence="9">
    <location>
        <begin position="266"/>
        <end position="356"/>
    </location>
</feature>
<dbReference type="GO" id="GO:0016491">
    <property type="term" value="F:oxidoreductase activity"/>
    <property type="evidence" value="ECO:0007669"/>
    <property type="project" value="UniProtKB-KW"/>
</dbReference>
<dbReference type="SUPFAM" id="SSF52343">
    <property type="entry name" value="Ferredoxin reductase-like, C-terminal NADP-linked domain"/>
    <property type="match status" value="1"/>
</dbReference>
<proteinExistence type="predicted"/>
<sequence>MTPKFHPLVVQDVRKETDDTVSIAFEIPSELTNDYQFVSGQYITIRKIMDGEELRRSYSICATPQDGELRVAVKRVDDGRFSTWATSDLKTGEILDVMTPSGHFQLVPEISAARNYALFAAGSGITPIISIAKTILMNEPMSTVTLVYGNKGFSSIIFREELEALKNKYINRFQLIHVLSRESLGNPLQKGRIDKEKVELIGRTLLRGEHIDAVYSCGPEEMTHAVKNAMMESGVPENNIHFELFGTKTAGSQAKIIVPKDQDVLAKVTIILDGDRIEVDLNTAGTSILEAGYAAGADLPFACKGGVCCTCKAKILEGSAVMDVNYALEKDEVAAGYILTCQAHPTSEKLTVSFDD</sequence>
<dbReference type="Gene3D" id="3.40.50.80">
    <property type="entry name" value="Nucleotide-binding domain of ferredoxin-NADP reductase (FNR) module"/>
    <property type="match status" value="1"/>
</dbReference>
<dbReference type="Proteomes" id="UP000316008">
    <property type="component" value="Unassembled WGS sequence"/>
</dbReference>
<evidence type="ECO:0000259" key="10">
    <source>
        <dbReference type="PROSITE" id="PS51384"/>
    </source>
</evidence>
<dbReference type="AlphaFoldDB" id="A0A556MGS5"/>
<evidence type="ECO:0000256" key="4">
    <source>
        <dbReference type="ARBA" id="ARBA00022723"/>
    </source>
</evidence>
<dbReference type="InterPro" id="IPR012675">
    <property type="entry name" value="Beta-grasp_dom_sf"/>
</dbReference>
<feature type="domain" description="FAD-binding FR-type" evidence="10">
    <location>
        <begin position="3"/>
        <end position="107"/>
    </location>
</feature>
<dbReference type="PROSITE" id="PS51085">
    <property type="entry name" value="2FE2S_FER_2"/>
    <property type="match status" value="1"/>
</dbReference>
<reference evidence="11 12" key="1">
    <citation type="submission" date="2019-07" db="EMBL/GenBank/DDBJ databases">
        <authorList>
            <person name="Huq M.A."/>
        </authorList>
    </citation>
    <scope>NUCLEOTIDE SEQUENCE [LARGE SCALE GENOMIC DNA]</scope>
    <source>
        <strain evidence="11 12">MAH-3</strain>
    </source>
</reference>
<dbReference type="Pfam" id="PF00175">
    <property type="entry name" value="NAD_binding_1"/>
    <property type="match status" value="1"/>
</dbReference>
<dbReference type="PRINTS" id="PR00371">
    <property type="entry name" value="FPNCR"/>
</dbReference>
<dbReference type="Gene3D" id="3.10.20.30">
    <property type="match status" value="1"/>
</dbReference>
<evidence type="ECO:0000313" key="12">
    <source>
        <dbReference type="Proteomes" id="UP000316008"/>
    </source>
</evidence>